<protein>
    <submittedName>
        <fullName evidence="7">FUSC family protein</fullName>
    </submittedName>
</protein>
<evidence type="ECO:0000256" key="2">
    <source>
        <dbReference type="ARBA" id="ARBA00022692"/>
    </source>
</evidence>
<feature type="transmembrane region" description="Helical" evidence="5">
    <location>
        <begin position="236"/>
        <end position="252"/>
    </location>
</feature>
<keyword evidence="3 5" id="KW-1133">Transmembrane helix</keyword>
<organism evidence="7 8">
    <name type="scientific">Loktanella gaetbuli</name>
    <dbReference type="NCBI Taxonomy" id="2881335"/>
    <lineage>
        <taxon>Bacteria</taxon>
        <taxon>Pseudomonadati</taxon>
        <taxon>Pseudomonadota</taxon>
        <taxon>Alphaproteobacteria</taxon>
        <taxon>Rhodobacterales</taxon>
        <taxon>Roseobacteraceae</taxon>
        <taxon>Loktanella</taxon>
    </lineage>
</organism>
<feature type="transmembrane region" description="Helical" evidence="5">
    <location>
        <begin position="125"/>
        <end position="145"/>
    </location>
</feature>
<comment type="caution">
    <text evidence="7">The sequence shown here is derived from an EMBL/GenBank/DDBJ whole genome shotgun (WGS) entry which is preliminary data.</text>
</comment>
<dbReference type="RefSeq" id="WP_226747982.1">
    <property type="nucleotide sequence ID" value="NZ_JAJATZ010000003.1"/>
</dbReference>
<evidence type="ECO:0000256" key="1">
    <source>
        <dbReference type="ARBA" id="ARBA00004141"/>
    </source>
</evidence>
<name>A0ABS8BTW0_9RHOB</name>
<evidence type="ECO:0000256" key="5">
    <source>
        <dbReference type="SAM" id="Phobius"/>
    </source>
</evidence>
<dbReference type="InterPro" id="IPR049453">
    <property type="entry name" value="Memb_transporter_dom"/>
</dbReference>
<accession>A0ABS8BTW0</accession>
<keyword evidence="4 5" id="KW-0472">Membrane</keyword>
<feature type="transmembrane region" description="Helical" evidence="5">
    <location>
        <begin position="56"/>
        <end position="73"/>
    </location>
</feature>
<proteinExistence type="predicted"/>
<keyword evidence="2 5" id="KW-0812">Transmembrane</keyword>
<gene>
    <name evidence="7" type="ORF">LGQ03_07990</name>
</gene>
<feature type="transmembrane region" description="Helical" evidence="5">
    <location>
        <begin position="288"/>
        <end position="309"/>
    </location>
</feature>
<feature type="transmembrane region" description="Helical" evidence="5">
    <location>
        <begin position="214"/>
        <end position="230"/>
    </location>
</feature>
<feature type="transmembrane region" description="Helical" evidence="5">
    <location>
        <begin position="20"/>
        <end position="44"/>
    </location>
</feature>
<feature type="transmembrane region" description="Helical" evidence="5">
    <location>
        <begin position="187"/>
        <end position="207"/>
    </location>
</feature>
<evidence type="ECO:0000256" key="4">
    <source>
        <dbReference type="ARBA" id="ARBA00023136"/>
    </source>
</evidence>
<dbReference type="Proteomes" id="UP001138961">
    <property type="component" value="Unassembled WGS sequence"/>
</dbReference>
<reference evidence="7" key="1">
    <citation type="submission" date="2021-10" db="EMBL/GenBank/DDBJ databases">
        <title>Loktanella gaetbuli sp. nov., isolated from a tidal flat.</title>
        <authorList>
            <person name="Park S."/>
            <person name="Yoon J.-H."/>
        </authorList>
    </citation>
    <scope>NUCLEOTIDE SEQUENCE</scope>
    <source>
        <strain evidence="7">TSTF-M6</strain>
    </source>
</reference>
<evidence type="ECO:0000313" key="8">
    <source>
        <dbReference type="Proteomes" id="UP001138961"/>
    </source>
</evidence>
<evidence type="ECO:0000313" key="7">
    <source>
        <dbReference type="EMBL" id="MCB5199178.1"/>
    </source>
</evidence>
<evidence type="ECO:0000256" key="3">
    <source>
        <dbReference type="ARBA" id="ARBA00022989"/>
    </source>
</evidence>
<dbReference type="Pfam" id="PF13515">
    <property type="entry name" value="FUSC_2"/>
    <property type="match status" value="1"/>
</dbReference>
<keyword evidence="8" id="KW-1185">Reference proteome</keyword>
<feature type="domain" description="Integral membrane bound transporter" evidence="6">
    <location>
        <begin position="185"/>
        <end position="297"/>
    </location>
</feature>
<comment type="subcellular location">
    <subcellularLocation>
        <location evidence="1">Membrane</location>
        <topology evidence="1">Multi-pass membrane protein</topology>
    </subcellularLocation>
</comment>
<sequence>MNWFVEDGEAMPWRSVTVTTAAVAGPALVAVPLIGSPGAIAFIAGLSAHLAARDRGIGPAALVTLVLMMSGLLVLGAPVMALILAPCLAVMIGICGTHGMAQPGMRAMIVWTIFTSPILPDDRDAVLAAIFIGGMVWALAITWWFKEDATGDAETAQSHRYALIFGMGLGIGLMLSVYVGGRYFGEHGFWFPLTFVVLCVPPHGNLFSKTLRRTIGTVLGTAIAIAVAAISEEMWLTVAVGMIALPIAFRFLPRNYTLFTTFLTVAVLEILALVSQVSVLAVERLVTMAAAAAMTVVLGVLGIIVLRLVKPDALRALQSGE</sequence>
<dbReference type="EMBL" id="JAJATZ010000003">
    <property type="protein sequence ID" value="MCB5199178.1"/>
    <property type="molecule type" value="Genomic_DNA"/>
</dbReference>
<feature type="transmembrane region" description="Helical" evidence="5">
    <location>
        <begin position="79"/>
        <end position="96"/>
    </location>
</feature>
<feature type="transmembrane region" description="Helical" evidence="5">
    <location>
        <begin position="161"/>
        <end position="181"/>
    </location>
</feature>
<evidence type="ECO:0000259" key="6">
    <source>
        <dbReference type="Pfam" id="PF13515"/>
    </source>
</evidence>
<feature type="transmembrane region" description="Helical" evidence="5">
    <location>
        <begin position="259"/>
        <end position="282"/>
    </location>
</feature>